<dbReference type="Proteomes" id="UP000499080">
    <property type="component" value="Unassembled WGS sequence"/>
</dbReference>
<protein>
    <submittedName>
        <fullName evidence="1">Uncharacterized protein</fullName>
    </submittedName>
</protein>
<keyword evidence="2" id="KW-1185">Reference proteome</keyword>
<comment type="caution">
    <text evidence="1">The sequence shown here is derived from an EMBL/GenBank/DDBJ whole genome shotgun (WGS) entry which is preliminary data.</text>
</comment>
<reference evidence="1 2" key="1">
    <citation type="journal article" date="2019" name="Sci. Rep.">
        <title>Orb-weaving spider Araneus ventricosus genome elucidates the spidroin gene catalogue.</title>
        <authorList>
            <person name="Kono N."/>
            <person name="Nakamura H."/>
            <person name="Ohtoshi R."/>
            <person name="Moran D.A.P."/>
            <person name="Shinohara A."/>
            <person name="Yoshida Y."/>
            <person name="Fujiwara M."/>
            <person name="Mori M."/>
            <person name="Tomita M."/>
            <person name="Arakawa K."/>
        </authorList>
    </citation>
    <scope>NUCLEOTIDE SEQUENCE [LARGE SCALE GENOMIC DNA]</scope>
</reference>
<dbReference type="AlphaFoldDB" id="A0A4Y2P2F5"/>
<evidence type="ECO:0000313" key="2">
    <source>
        <dbReference type="Proteomes" id="UP000499080"/>
    </source>
</evidence>
<evidence type="ECO:0000313" key="1">
    <source>
        <dbReference type="EMBL" id="GBN44206.1"/>
    </source>
</evidence>
<organism evidence="1 2">
    <name type="scientific">Araneus ventricosus</name>
    <name type="common">Orbweaver spider</name>
    <name type="synonym">Epeira ventricosa</name>
    <dbReference type="NCBI Taxonomy" id="182803"/>
    <lineage>
        <taxon>Eukaryota</taxon>
        <taxon>Metazoa</taxon>
        <taxon>Ecdysozoa</taxon>
        <taxon>Arthropoda</taxon>
        <taxon>Chelicerata</taxon>
        <taxon>Arachnida</taxon>
        <taxon>Araneae</taxon>
        <taxon>Araneomorphae</taxon>
        <taxon>Entelegynae</taxon>
        <taxon>Araneoidea</taxon>
        <taxon>Araneidae</taxon>
        <taxon>Araneus</taxon>
    </lineage>
</organism>
<accession>A0A4Y2P2F5</accession>
<gene>
    <name evidence="1" type="ORF">AVEN_148428_1</name>
</gene>
<dbReference type="EMBL" id="BGPR01010095">
    <property type="protein sequence ID" value="GBN44206.1"/>
    <property type="molecule type" value="Genomic_DNA"/>
</dbReference>
<name>A0A4Y2P2F5_ARAVE</name>
<sequence>MRKLLTMTVISDIVDENYTIEGLNRYMVKSFGKDPPILFGIVEERQRTAIQLKDQYKIDLTNTNNLHKILGFEPKVNEEHEQIGKYIADLSNGNDNIYIHCDVAEGAYINGFNTSNVIYSFTNSNCPGSQIIKSFDKHLFFPVRKDSIYRIRMRITNHRNELDSLNNQEVQYNFIAL</sequence>
<proteinExistence type="predicted"/>